<dbReference type="Gene3D" id="3.10.350.10">
    <property type="entry name" value="LysM domain"/>
    <property type="match status" value="1"/>
</dbReference>
<organism evidence="3 4">
    <name type="scientific">Acinetobacter populi</name>
    <dbReference type="NCBI Taxonomy" id="1582270"/>
    <lineage>
        <taxon>Bacteria</taxon>
        <taxon>Pseudomonadati</taxon>
        <taxon>Pseudomonadota</taxon>
        <taxon>Gammaproteobacteria</taxon>
        <taxon>Moraxellales</taxon>
        <taxon>Moraxellaceae</taxon>
        <taxon>Acinetobacter</taxon>
    </lineage>
</organism>
<evidence type="ECO:0000259" key="2">
    <source>
        <dbReference type="PROSITE" id="PS51782"/>
    </source>
</evidence>
<dbReference type="GO" id="GO:0004222">
    <property type="term" value="F:metalloendopeptidase activity"/>
    <property type="evidence" value="ECO:0007669"/>
    <property type="project" value="TreeGrafter"/>
</dbReference>
<gene>
    <name evidence="3" type="ORF">CAP51_17095</name>
</gene>
<feature type="domain" description="LysM" evidence="2">
    <location>
        <begin position="3"/>
        <end position="49"/>
    </location>
</feature>
<name>A0A1Z9YTI5_9GAMM</name>
<dbReference type="OrthoDB" id="370541at2"/>
<dbReference type="InterPro" id="IPR036779">
    <property type="entry name" value="LysM_dom_sf"/>
</dbReference>
<dbReference type="Gene3D" id="1.10.530.10">
    <property type="match status" value="1"/>
</dbReference>
<dbReference type="InterPro" id="IPR018392">
    <property type="entry name" value="LysM"/>
</dbReference>
<dbReference type="InterPro" id="IPR050570">
    <property type="entry name" value="Cell_wall_metabolism_enzyme"/>
</dbReference>
<dbReference type="Proteomes" id="UP000196536">
    <property type="component" value="Unassembled WGS sequence"/>
</dbReference>
<reference evidence="3 4" key="1">
    <citation type="submission" date="2017-05" db="EMBL/GenBank/DDBJ databases">
        <title>Acinetobacter populi ANC 5415 (= PBJ7), whole genome shotgun sequencing project.</title>
        <authorList>
            <person name="Nemec A."/>
            <person name="Radolfova-Krizova L."/>
        </authorList>
    </citation>
    <scope>NUCLEOTIDE SEQUENCE [LARGE SCALE GENOMIC DNA]</scope>
    <source>
        <strain evidence="3 4">PBJ7</strain>
    </source>
</reference>
<dbReference type="PANTHER" id="PTHR21666:SF270">
    <property type="entry name" value="MUREIN HYDROLASE ACTIVATOR ENVC"/>
    <property type="match status" value="1"/>
</dbReference>
<protein>
    <recommendedName>
        <fullName evidence="2">LysM domain-containing protein</fullName>
    </recommendedName>
</protein>
<dbReference type="RefSeq" id="WP_087621975.1">
    <property type="nucleotide sequence ID" value="NZ_NEXX01000012.1"/>
</dbReference>
<feature type="compositionally biased region" description="Polar residues" evidence="1">
    <location>
        <begin position="202"/>
        <end position="213"/>
    </location>
</feature>
<dbReference type="InterPro" id="IPR011055">
    <property type="entry name" value="Dup_hybrid_motif"/>
</dbReference>
<feature type="region of interest" description="Disordered" evidence="1">
    <location>
        <begin position="177"/>
        <end position="215"/>
    </location>
</feature>
<proteinExistence type="predicted"/>
<dbReference type="CDD" id="cd00118">
    <property type="entry name" value="LysM"/>
    <property type="match status" value="1"/>
</dbReference>
<dbReference type="PANTHER" id="PTHR21666">
    <property type="entry name" value="PEPTIDASE-RELATED"/>
    <property type="match status" value="1"/>
</dbReference>
<dbReference type="SUPFAM" id="SSF54106">
    <property type="entry name" value="LysM domain"/>
    <property type="match status" value="1"/>
</dbReference>
<dbReference type="SUPFAM" id="SSF51261">
    <property type="entry name" value="Duplicated hybrid motif"/>
    <property type="match status" value="1"/>
</dbReference>
<dbReference type="PROSITE" id="PS51782">
    <property type="entry name" value="LYSM"/>
    <property type="match status" value="1"/>
</dbReference>
<comment type="caution">
    <text evidence="3">The sequence shown here is derived from an EMBL/GenBank/DDBJ whole genome shotgun (WGS) entry which is preliminary data.</text>
</comment>
<accession>A0A1Z9YTI5</accession>
<evidence type="ECO:0000256" key="1">
    <source>
        <dbReference type="SAM" id="MobiDB-lite"/>
    </source>
</evidence>
<dbReference type="Pfam" id="PF01476">
    <property type="entry name" value="LysM"/>
    <property type="match status" value="1"/>
</dbReference>
<dbReference type="Pfam" id="PF01551">
    <property type="entry name" value="Peptidase_M23"/>
    <property type="match status" value="1"/>
</dbReference>
<dbReference type="CDD" id="cd12797">
    <property type="entry name" value="M23_peptidase"/>
    <property type="match status" value="1"/>
</dbReference>
<sequence length="775" mass="86494">MVKFHIVKSGDTLWSISNAYHIELNKIVEWNDLYGRKKHIIYPGQKIYLSSKDENYPVAETTLSFKILDYSFKPIKNAQLMLEFDSKSLIVKCDSNGEIQSIDIMNHMAGLKVYFQKINGSYALIAYYKILPLGKKKLTLTSRTFKLKGNTLPEKGGEHKPAQVIKQETIEKNKTIHDAELDNKNNNQQERKQSIHTDNKKSPSNNIQKNDISNLKYPQATIEDVRTENGKPSINIAQLFTAENLKLTPINEKYRKYIIDAARKFGFSPQALAAKVNAEAAKTKDGEWKADSQNTSTSAGGLTQALDGTWLSACRGDNEQFKKTLLYKKVNHEKIVKEADRLILKYNAELSIDFGAAYAKQNIEELKKNYNLEKIDKLTAEDLAKLGYLAHHEGAKGANNQIMHLANKSWASVQTQVGEGKILESLKKQFPDDPNNAYRWWLMNTYVDGMINVKYFMHNTEGVKPRTMEEIAIFLGGKSLVKPKANENQSFTTESKSNINNNVIFDIKFVAKDTLNIIKNYKFILNSPYGSKLHSTDSLGLDKAVKASVNDKLVILTGNNVLKEFTVGTNQPTVIVEVPFGLEQKAEQLSLASSSNSSWYNPLASCVIRTAGLASARSATFGKVRNNNTRNHQGIDFAANSGTNIIAVANGRIISIVEEYSSTVNFGAFIVLQCQIDDLPEPQKTYARNKVKGDAVWFFYAHLSYIEPKLKTDPDVRAGTILGKTGSSGNASGMSTIEKGGHLHFEARHVSTESPGKGLIGRFDPLPFFPSIPQP</sequence>
<dbReference type="AlphaFoldDB" id="A0A1Z9YTI5"/>
<evidence type="ECO:0000313" key="3">
    <source>
        <dbReference type="EMBL" id="OUY05491.1"/>
    </source>
</evidence>
<keyword evidence="4" id="KW-1185">Reference proteome</keyword>
<dbReference type="InterPro" id="IPR016047">
    <property type="entry name" value="M23ase_b-sheet_dom"/>
</dbReference>
<dbReference type="EMBL" id="NEXX01000012">
    <property type="protein sequence ID" value="OUY05491.1"/>
    <property type="molecule type" value="Genomic_DNA"/>
</dbReference>
<dbReference type="Gene3D" id="2.70.70.10">
    <property type="entry name" value="Glucose Permease (Domain IIA)"/>
    <property type="match status" value="1"/>
</dbReference>
<evidence type="ECO:0000313" key="4">
    <source>
        <dbReference type="Proteomes" id="UP000196536"/>
    </source>
</evidence>
<dbReference type="SMART" id="SM00257">
    <property type="entry name" value="LysM"/>
    <property type="match status" value="1"/>
</dbReference>
<feature type="compositionally biased region" description="Basic and acidic residues" evidence="1">
    <location>
        <begin position="177"/>
        <end position="201"/>
    </location>
</feature>